<dbReference type="AlphaFoldDB" id="A0AAV6R9R8"/>
<gene>
    <name evidence="1" type="ORF">JOB18_010825</name>
</gene>
<protein>
    <submittedName>
        <fullName evidence="1">Uncharacterized protein</fullName>
    </submittedName>
</protein>
<reference evidence="1 2" key="1">
    <citation type="journal article" date="2021" name="Sci. Rep.">
        <title>Chromosome anchoring in Senegalese sole (Solea senegalensis) reveals sex-associated markers and genome rearrangements in flatfish.</title>
        <authorList>
            <person name="Guerrero-Cozar I."/>
            <person name="Gomez-Garrido J."/>
            <person name="Berbel C."/>
            <person name="Martinez-Blanch J.F."/>
            <person name="Alioto T."/>
            <person name="Claros M.G."/>
            <person name="Gagnaire P.A."/>
            <person name="Manchado M."/>
        </authorList>
    </citation>
    <scope>NUCLEOTIDE SEQUENCE [LARGE SCALE GENOMIC DNA]</scope>
    <source>
        <strain evidence="1">Sse05_10M</strain>
    </source>
</reference>
<dbReference type="Proteomes" id="UP000693946">
    <property type="component" value="Linkage Group LG2"/>
</dbReference>
<evidence type="ECO:0000313" key="2">
    <source>
        <dbReference type="Proteomes" id="UP000693946"/>
    </source>
</evidence>
<name>A0AAV6R9R8_SOLSE</name>
<dbReference type="PANTHER" id="PTHR37984">
    <property type="entry name" value="PROTEIN CBG26694"/>
    <property type="match status" value="1"/>
</dbReference>
<proteinExistence type="predicted"/>
<evidence type="ECO:0000313" key="1">
    <source>
        <dbReference type="EMBL" id="KAG7501971.1"/>
    </source>
</evidence>
<keyword evidence="2" id="KW-1185">Reference proteome</keyword>
<dbReference type="EMBL" id="JAGKHQ010000012">
    <property type="protein sequence ID" value="KAG7501971.1"/>
    <property type="molecule type" value="Genomic_DNA"/>
</dbReference>
<accession>A0AAV6R9R8</accession>
<comment type="caution">
    <text evidence="1">The sequence shown here is derived from an EMBL/GenBank/DDBJ whole genome shotgun (WGS) entry which is preliminary data.</text>
</comment>
<dbReference type="PANTHER" id="PTHR37984:SF5">
    <property type="entry name" value="PROTEIN NYNRIN-LIKE"/>
    <property type="match status" value="1"/>
</dbReference>
<sequence>MRKSDPDAPSDGDNDILLEVPSLSELPVSLSHSEVVQEQSNDPSLKELFERVLPSSEISSARIRALFERLAEARLTVNLAKCDFAMATVTYLGRVVGQGHVAPVQAKVTVVAKYPQPTTKKELQKFLGCRVAEDGWAKLQSEYPGGGCI</sequence>
<organism evidence="1 2">
    <name type="scientific">Solea senegalensis</name>
    <name type="common">Senegalese sole</name>
    <dbReference type="NCBI Taxonomy" id="28829"/>
    <lineage>
        <taxon>Eukaryota</taxon>
        <taxon>Metazoa</taxon>
        <taxon>Chordata</taxon>
        <taxon>Craniata</taxon>
        <taxon>Vertebrata</taxon>
        <taxon>Euteleostomi</taxon>
        <taxon>Actinopterygii</taxon>
        <taxon>Neopterygii</taxon>
        <taxon>Teleostei</taxon>
        <taxon>Neoteleostei</taxon>
        <taxon>Acanthomorphata</taxon>
        <taxon>Carangaria</taxon>
        <taxon>Pleuronectiformes</taxon>
        <taxon>Pleuronectoidei</taxon>
        <taxon>Soleidae</taxon>
        <taxon>Solea</taxon>
    </lineage>
</organism>
<dbReference type="InterPro" id="IPR050951">
    <property type="entry name" value="Retrovirus_Pol_polyprotein"/>
</dbReference>